<dbReference type="GeneID" id="111596138"/>
<feature type="signal peptide" evidence="2">
    <location>
        <begin position="1"/>
        <end position="26"/>
    </location>
</feature>
<accession>A0A6J1LFZ9</accession>
<dbReference type="AlphaFoldDB" id="A0A6J1LFZ9"/>
<evidence type="ECO:0000313" key="3">
    <source>
        <dbReference type="Proteomes" id="UP000504633"/>
    </source>
</evidence>
<dbReference type="OMA" id="GHLPEHG"/>
<organism evidence="3 4">
    <name type="scientific">Drosophila hydei</name>
    <name type="common">Fruit fly</name>
    <dbReference type="NCBI Taxonomy" id="7224"/>
    <lineage>
        <taxon>Eukaryota</taxon>
        <taxon>Metazoa</taxon>
        <taxon>Ecdysozoa</taxon>
        <taxon>Arthropoda</taxon>
        <taxon>Hexapoda</taxon>
        <taxon>Insecta</taxon>
        <taxon>Pterygota</taxon>
        <taxon>Neoptera</taxon>
        <taxon>Endopterygota</taxon>
        <taxon>Diptera</taxon>
        <taxon>Brachycera</taxon>
        <taxon>Muscomorpha</taxon>
        <taxon>Ephydroidea</taxon>
        <taxon>Drosophilidae</taxon>
        <taxon>Drosophila</taxon>
    </lineage>
</organism>
<keyword evidence="2" id="KW-0732">Signal</keyword>
<gene>
    <name evidence="4" type="primary">LOC111596138</name>
</gene>
<dbReference type="KEGG" id="dhe:111596138"/>
<dbReference type="RefSeq" id="XP_023165989.1">
    <property type="nucleotide sequence ID" value="XM_023310221.1"/>
</dbReference>
<evidence type="ECO:0000256" key="2">
    <source>
        <dbReference type="SAM" id="SignalP"/>
    </source>
</evidence>
<feature type="compositionally biased region" description="Acidic residues" evidence="1">
    <location>
        <begin position="235"/>
        <end position="246"/>
    </location>
</feature>
<name>A0A6J1LFZ9_DROHY</name>
<proteinExistence type="predicted"/>
<feature type="region of interest" description="Disordered" evidence="1">
    <location>
        <begin position="41"/>
        <end position="246"/>
    </location>
</feature>
<reference evidence="4" key="1">
    <citation type="submission" date="2025-08" db="UniProtKB">
        <authorList>
            <consortium name="RefSeq"/>
        </authorList>
    </citation>
    <scope>IDENTIFICATION</scope>
    <source>
        <strain evidence="4">15085-1641.00</strain>
        <tissue evidence="4">Whole body</tissue>
    </source>
</reference>
<feature type="chain" id="PRO_5027050050" evidence="2">
    <location>
        <begin position="27"/>
        <end position="246"/>
    </location>
</feature>
<dbReference type="OrthoDB" id="7873186at2759"/>
<protein>
    <submittedName>
        <fullName evidence="4">Accessory gland protein Acp32CD</fullName>
    </submittedName>
</protein>
<evidence type="ECO:0000256" key="1">
    <source>
        <dbReference type="SAM" id="MobiDB-lite"/>
    </source>
</evidence>
<dbReference type="CTD" id="34531"/>
<keyword evidence="3" id="KW-1185">Reference proteome</keyword>
<dbReference type="Proteomes" id="UP000504633">
    <property type="component" value="Unplaced"/>
</dbReference>
<feature type="compositionally biased region" description="Gly residues" evidence="1">
    <location>
        <begin position="87"/>
        <end position="124"/>
    </location>
</feature>
<evidence type="ECO:0000313" key="4">
    <source>
        <dbReference type="RefSeq" id="XP_023165989.1"/>
    </source>
</evidence>
<feature type="compositionally biased region" description="Polar residues" evidence="1">
    <location>
        <begin position="209"/>
        <end position="226"/>
    </location>
</feature>
<feature type="compositionally biased region" description="Basic and acidic residues" evidence="1">
    <location>
        <begin position="150"/>
        <end position="179"/>
    </location>
</feature>
<sequence>MRTRLSIRILALGLLLWQLQATAVRAQKYYMNFAFNNNNPNGGLGDETSEDQTDDPSDGVSGDHDGSGADHNGGSDSGDNDHNSSSGAGGGSGSGSDDGSSGGSGSGSDSGSGGGSSASGGGRPGSDSGTKADVTAEPFFMDNDDDDSDSHDMVDRRTKMKEAEANGNRPENDHSHHSSYEISIDDSFGGRYVRSIYESSESHGHSGSNPDSGPRQTKQGESSDASEYSGKLYNEDDYEEDNTDES</sequence>
<feature type="compositionally biased region" description="Acidic residues" evidence="1">
    <location>
        <begin position="47"/>
        <end position="57"/>
    </location>
</feature>